<keyword evidence="9 12" id="KW-0496">Mitochondrion</keyword>
<dbReference type="Proteomes" id="UP000280685">
    <property type="component" value="Chromosome 1"/>
</dbReference>
<evidence type="ECO:0000256" key="12">
    <source>
        <dbReference type="RuleBase" id="RU368056"/>
    </source>
</evidence>
<dbReference type="SUPFAM" id="SSF81514">
    <property type="entry name" value="Subunit X (non-heme 7 kDa protein) of cytochrome bc1 complex (Ubiquinol-cytochrome c reductase)"/>
    <property type="match status" value="1"/>
</dbReference>
<keyword evidence="7 12" id="KW-0249">Electron transport</keyword>
<evidence type="ECO:0000313" key="13">
    <source>
        <dbReference type="EMBL" id="VBB71544.1"/>
    </source>
</evidence>
<evidence type="ECO:0000256" key="4">
    <source>
        <dbReference type="ARBA" id="ARBA00022660"/>
    </source>
</evidence>
<comment type="subcellular location">
    <subcellularLocation>
        <location evidence="1 12">Mitochondrion inner membrane</location>
        <topology evidence="1 12">Single-pass membrane protein</topology>
    </subcellularLocation>
</comment>
<evidence type="ECO:0000313" key="14">
    <source>
        <dbReference type="Proteomes" id="UP000280685"/>
    </source>
</evidence>
<evidence type="ECO:0000256" key="5">
    <source>
        <dbReference type="ARBA" id="ARBA00022692"/>
    </source>
</evidence>
<evidence type="ECO:0000256" key="11">
    <source>
        <dbReference type="ARBA" id="ARBA00044247"/>
    </source>
</evidence>
<comment type="subunit">
    <text evidence="12">Component of the ubiquinol-cytochrome c oxidoreductase (cytochrome b-c1 complex, complex III, CIII), a multisubunit enzyme composed of 3 respiratory subunits cytochrome b, cytochrome c1 and Rieske protein, 2 core protein subunits, and additional low-molecular weight protein subunits.</text>
</comment>
<proteinExistence type="inferred from homology"/>
<dbReference type="EMBL" id="LR026964">
    <property type="protein sequence ID" value="VBB71544.1"/>
    <property type="molecule type" value="Genomic_DNA"/>
</dbReference>
<keyword evidence="10" id="KW-0472">Membrane</keyword>
<comment type="similarity">
    <text evidence="2 12">Belongs to the UQCR10/QCR9 family.</text>
</comment>
<evidence type="ECO:0000256" key="6">
    <source>
        <dbReference type="ARBA" id="ARBA00022792"/>
    </source>
</evidence>
<protein>
    <recommendedName>
        <fullName evidence="11 12">Complex III subunit 9</fullName>
    </recommendedName>
</protein>
<organism evidence="13 14">
    <name type="scientific">Podospora comata</name>
    <dbReference type="NCBI Taxonomy" id="48703"/>
    <lineage>
        <taxon>Eukaryota</taxon>
        <taxon>Fungi</taxon>
        <taxon>Dikarya</taxon>
        <taxon>Ascomycota</taxon>
        <taxon>Pezizomycotina</taxon>
        <taxon>Sordariomycetes</taxon>
        <taxon>Sordariomycetidae</taxon>
        <taxon>Sordariales</taxon>
        <taxon>Podosporaceae</taxon>
        <taxon>Podospora</taxon>
    </lineage>
</organism>
<keyword evidence="4 12" id="KW-0679">Respiratory chain</keyword>
<evidence type="ECO:0000256" key="7">
    <source>
        <dbReference type="ARBA" id="ARBA00022982"/>
    </source>
</evidence>
<accession>A0ABY6RTJ2</accession>
<name>A0ABY6RTJ2_PODCO</name>
<evidence type="ECO:0000256" key="3">
    <source>
        <dbReference type="ARBA" id="ARBA00022448"/>
    </source>
</evidence>
<keyword evidence="6 12" id="KW-0999">Mitochondrion inner membrane</keyword>
<keyword evidence="8" id="KW-1133">Transmembrane helix</keyword>
<evidence type="ECO:0000256" key="9">
    <source>
        <dbReference type="ARBA" id="ARBA00023128"/>
    </source>
</evidence>
<keyword evidence="14" id="KW-1185">Reference proteome</keyword>
<evidence type="ECO:0000256" key="10">
    <source>
        <dbReference type="ARBA" id="ARBA00023136"/>
    </source>
</evidence>
<reference evidence="13" key="1">
    <citation type="submission" date="2018-02" db="EMBL/GenBank/DDBJ databases">
        <authorList>
            <person name="Silar P."/>
        </authorList>
    </citation>
    <scope>NUCLEOTIDE SEQUENCE [LARGE SCALE GENOMIC DNA]</scope>
    <source>
        <strain evidence="13">T</strain>
    </source>
</reference>
<evidence type="ECO:0000256" key="1">
    <source>
        <dbReference type="ARBA" id="ARBA00004434"/>
    </source>
</evidence>
<keyword evidence="3 12" id="KW-0813">Transport</keyword>
<dbReference type="InterPro" id="IPR036656">
    <property type="entry name" value="QCR9_sf"/>
</dbReference>
<evidence type="ECO:0000256" key="2">
    <source>
        <dbReference type="ARBA" id="ARBA00007856"/>
    </source>
</evidence>
<evidence type="ECO:0000256" key="8">
    <source>
        <dbReference type="ARBA" id="ARBA00022989"/>
    </source>
</evidence>
<dbReference type="InterPro" id="IPR008027">
    <property type="entry name" value="QCR9"/>
</dbReference>
<dbReference type="PANTHER" id="PTHR12980">
    <property type="entry name" value="UBIQUINOL-CYTOCHROME C REDUCTASE COMPLEX, SUBUNIT X"/>
    <property type="match status" value="1"/>
</dbReference>
<comment type="function">
    <text evidence="12">Component of the ubiquinol-cytochrome c oxidoreductase, a multisubunit transmembrane complex that is part of the mitochondrial electron transport chain which drives oxidative phosphorylation. The complex plays an important role in the uptake of multiple carbon sources present in different host niches.</text>
</comment>
<dbReference type="Gene3D" id="1.20.5.260">
    <property type="entry name" value="Cytochrome b-c1 complex subunit 9"/>
    <property type="match status" value="1"/>
</dbReference>
<dbReference type="Pfam" id="PF05365">
    <property type="entry name" value="UCR_UQCRX_QCR9"/>
    <property type="match status" value="1"/>
</dbReference>
<gene>
    <name evidence="13" type="ORF">PODCO_102190</name>
</gene>
<keyword evidence="5" id="KW-0812">Transmembrane</keyword>
<sequence length="47" mass="5545">MLGAVFAGAFAFNMGYDTVMNKVWDHHNRGRQWKDIRHKYAESEDDE</sequence>
<dbReference type="PANTHER" id="PTHR12980:SF0">
    <property type="entry name" value="CYTOCHROME B-C1 COMPLEX SUBUNIT 9"/>
    <property type="match status" value="1"/>
</dbReference>